<dbReference type="RefSeq" id="WP_013157115.1">
    <property type="nucleotide sequence ID" value="NC_014212.1"/>
</dbReference>
<dbReference type="GO" id="GO:0006508">
    <property type="term" value="P:proteolysis"/>
    <property type="evidence" value="ECO:0007669"/>
    <property type="project" value="InterPro"/>
</dbReference>
<dbReference type="KEGG" id="msv:Mesil_0601"/>
<evidence type="ECO:0000313" key="2">
    <source>
        <dbReference type="Proteomes" id="UP000001916"/>
    </source>
</evidence>
<sequence>MPEETQPAEAPRPQDQLSVTQHRATIGGQEIGYTVTCGTLVLKEEAVKDGAAEGEKPKAWVFFVAYTKDDVADRTTRPLTFSFNGGPGSSSVWLHLGLLGPKRVLMDEIGHPPPPPYRLVENEYSLLDVTDLVFIDPVGTGYSRMVPGEKVREYHGFQRDIESVGEFIRLYTSRNMRWTSPKFLIGESYGTTRAAGLSGYLQERHGMFLNGIMLISSILEFSTARFLPGNDLPYILFLPTYTATAWYHRQLPDDLQQKPLREVLDEVEAFALGEYASALMRGAKLSENEAKGIVRKLARYTGLSREYIVRTQLRISIYRFVKELLREEGRTVGRLDSRFKGIDRDDAGEQFEFDPSYAAIQGPYTATLNQYVREELKFESDLPYEILSGLYQSWSYKEFENSYVNVAETLRKAISMNPYLKVFVGNGYYDLATPYFATEYTFNHLGLDPTLHDNISMAYYEAGHMMYVHLESLRQMKEDLARFIQAAMPSRV</sequence>
<protein>
    <submittedName>
        <fullName evidence="1">Peptidase S10 serine carboxypeptidase</fullName>
    </submittedName>
</protein>
<accession>D7BAK1</accession>
<dbReference type="OrthoDB" id="9770107at2"/>
<dbReference type="Gene3D" id="3.40.50.1820">
    <property type="entry name" value="alpha/beta hydrolase"/>
    <property type="match status" value="1"/>
</dbReference>
<dbReference type="Proteomes" id="UP000001916">
    <property type="component" value="Chromosome"/>
</dbReference>
<organism evidence="1 2">
    <name type="scientific">Allomeiothermus silvanus (strain ATCC 700542 / DSM 9946 / NBRC 106475 / NCIMB 13440 / VI-R2)</name>
    <name type="common">Thermus silvanus</name>
    <dbReference type="NCBI Taxonomy" id="526227"/>
    <lineage>
        <taxon>Bacteria</taxon>
        <taxon>Thermotogati</taxon>
        <taxon>Deinococcota</taxon>
        <taxon>Deinococci</taxon>
        <taxon>Thermales</taxon>
        <taxon>Thermaceae</taxon>
        <taxon>Allomeiothermus</taxon>
    </lineage>
</organism>
<keyword evidence="1" id="KW-0378">Hydrolase</keyword>
<dbReference type="EMBL" id="CP002042">
    <property type="protein sequence ID" value="ADH62523.1"/>
    <property type="molecule type" value="Genomic_DNA"/>
</dbReference>
<name>D7BAK1_ALLS1</name>
<keyword evidence="1" id="KW-0121">Carboxypeptidase</keyword>
<dbReference type="InterPro" id="IPR029058">
    <property type="entry name" value="AB_hydrolase_fold"/>
</dbReference>
<dbReference type="GO" id="GO:0004185">
    <property type="term" value="F:serine-type carboxypeptidase activity"/>
    <property type="evidence" value="ECO:0007669"/>
    <property type="project" value="InterPro"/>
</dbReference>
<evidence type="ECO:0000313" key="1">
    <source>
        <dbReference type="EMBL" id="ADH62523.1"/>
    </source>
</evidence>
<dbReference type="SUPFAM" id="SSF53474">
    <property type="entry name" value="alpha/beta-Hydrolases"/>
    <property type="match status" value="1"/>
</dbReference>
<dbReference type="InterPro" id="IPR001563">
    <property type="entry name" value="Peptidase_S10"/>
</dbReference>
<dbReference type="HOGENOM" id="CLU_032786_0_0_0"/>
<gene>
    <name evidence="1" type="ordered locus">Mesil_0601</name>
</gene>
<keyword evidence="1" id="KW-0645">Protease</keyword>
<dbReference type="eggNOG" id="COG2939">
    <property type="taxonomic scope" value="Bacteria"/>
</dbReference>
<dbReference type="STRING" id="526227.Mesil_0601"/>
<dbReference type="AlphaFoldDB" id="D7BAK1"/>
<keyword evidence="2" id="KW-1185">Reference proteome</keyword>
<dbReference type="Pfam" id="PF00450">
    <property type="entry name" value="Peptidase_S10"/>
    <property type="match status" value="1"/>
</dbReference>
<reference evidence="1 2" key="1">
    <citation type="journal article" date="2010" name="Stand. Genomic Sci.">
        <title>Complete genome sequence of Meiothermus silvanus type strain (VI-R2).</title>
        <authorList>
            <person name="Sikorski J."/>
            <person name="Tindall B.J."/>
            <person name="Lowry S."/>
            <person name="Lucas S."/>
            <person name="Nolan M."/>
            <person name="Copeland A."/>
            <person name="Glavina Del Rio T."/>
            <person name="Tice H."/>
            <person name="Cheng J.F."/>
            <person name="Han C."/>
            <person name="Pitluck S."/>
            <person name="Liolios K."/>
            <person name="Ivanova N."/>
            <person name="Mavromatis K."/>
            <person name="Mikhailova N."/>
            <person name="Pati A."/>
            <person name="Goodwin L."/>
            <person name="Chen A."/>
            <person name="Palaniappan K."/>
            <person name="Land M."/>
            <person name="Hauser L."/>
            <person name="Chang Y.J."/>
            <person name="Jeffries C.D."/>
            <person name="Rohde M."/>
            <person name="Goker M."/>
            <person name="Woyke T."/>
            <person name="Bristow J."/>
            <person name="Eisen J.A."/>
            <person name="Markowitz V."/>
            <person name="Hugenholtz P."/>
            <person name="Kyrpides N.C."/>
            <person name="Klenk H.P."/>
            <person name="Lapidus A."/>
        </authorList>
    </citation>
    <scope>NUCLEOTIDE SEQUENCE [LARGE SCALE GENOMIC DNA]</scope>
    <source>
        <strain evidence="2">ATCC 700542 / DSM 9946 / VI-R2</strain>
    </source>
</reference>
<proteinExistence type="predicted"/>